<comment type="function">
    <text evidence="1">Could be part of an ABC transporter complex.</text>
</comment>
<evidence type="ECO:0000256" key="8">
    <source>
        <dbReference type="RuleBase" id="RU362044"/>
    </source>
</evidence>
<evidence type="ECO:0000256" key="4">
    <source>
        <dbReference type="ARBA" id="ARBA00022448"/>
    </source>
</evidence>
<dbReference type="EMBL" id="JACEIB010000027">
    <property type="protein sequence ID" value="MBA2936087.1"/>
    <property type="molecule type" value="Genomic_DNA"/>
</dbReference>
<evidence type="ECO:0000256" key="1">
    <source>
        <dbReference type="ARBA" id="ARBA00003787"/>
    </source>
</evidence>
<dbReference type="InterPro" id="IPR030802">
    <property type="entry name" value="Permease_MalE"/>
</dbReference>
<evidence type="ECO:0000256" key="3">
    <source>
        <dbReference type="ARBA" id="ARBA00007556"/>
    </source>
</evidence>
<accession>A0A838LAN2</accession>
<dbReference type="RefSeq" id="WP_160363979.1">
    <property type="nucleotide sequence ID" value="NZ_JACEIB010000027.1"/>
</dbReference>
<dbReference type="PANTHER" id="PTHR30188">
    <property type="entry name" value="ABC TRANSPORTER PERMEASE PROTEIN-RELATED"/>
    <property type="match status" value="1"/>
</dbReference>
<reference evidence="9 10" key="1">
    <citation type="submission" date="2020-07" db="EMBL/GenBank/DDBJ databases">
        <authorList>
            <person name="Sun Q."/>
        </authorList>
    </citation>
    <scope>NUCLEOTIDE SEQUENCE [LARGE SCALE GENOMIC DNA]</scope>
    <source>
        <strain evidence="9 10">CGMCC 1.13654</strain>
    </source>
</reference>
<keyword evidence="8" id="KW-0997">Cell inner membrane</keyword>
<dbReference type="Proteomes" id="UP000570166">
    <property type="component" value="Unassembled WGS sequence"/>
</dbReference>
<feature type="transmembrane region" description="Helical" evidence="8">
    <location>
        <begin position="60"/>
        <end position="82"/>
    </location>
</feature>
<dbReference type="AlphaFoldDB" id="A0A838LAN2"/>
<sequence length="265" mass="28035">MTEGPLAPPVKGFAAIGRAVIGLFAMVGRVTLFAFTTLIRALTPPYYPARFFAQLMEIGWYSLPVVGLTAIFTGSALAQQIYTGGSRFDASSTVPAIVVFGMVRELGPVLCGLMVAGRVASAMAAELGTMRVTEQLDALTTLRTDAFRYLIAPRLFACVIALPIMVLIANTIGIMGGYLLAVYKLGFNASAYLTSTRQYLQMDDVEMALVKAAVFGFIIAIMGCYNGFRTGGGAAGVGKATTDAVVSSFMLILFSDLIITIVAFG</sequence>
<comment type="caution">
    <text evidence="9">The sequence shown here is derived from an EMBL/GenBank/DDBJ whole genome shotgun (WGS) entry which is preliminary data.</text>
</comment>
<feature type="transmembrane region" description="Helical" evidence="8">
    <location>
        <begin position="240"/>
        <end position="264"/>
    </location>
</feature>
<dbReference type="InterPro" id="IPR003453">
    <property type="entry name" value="ABC_MlaE_roteobac"/>
</dbReference>
<evidence type="ECO:0000313" key="10">
    <source>
        <dbReference type="Proteomes" id="UP000570166"/>
    </source>
</evidence>
<organism evidence="9 10">
    <name type="scientific">Sphingomonas chungangi</name>
    <dbReference type="NCBI Taxonomy" id="2683589"/>
    <lineage>
        <taxon>Bacteria</taxon>
        <taxon>Pseudomonadati</taxon>
        <taxon>Pseudomonadota</taxon>
        <taxon>Alphaproteobacteria</taxon>
        <taxon>Sphingomonadales</taxon>
        <taxon>Sphingomonadaceae</taxon>
        <taxon>Sphingomonas</taxon>
    </lineage>
</organism>
<feature type="transmembrane region" description="Helical" evidence="8">
    <location>
        <begin position="208"/>
        <end position="228"/>
    </location>
</feature>
<evidence type="ECO:0000313" key="9">
    <source>
        <dbReference type="EMBL" id="MBA2936087.1"/>
    </source>
</evidence>
<evidence type="ECO:0000256" key="7">
    <source>
        <dbReference type="ARBA" id="ARBA00023136"/>
    </source>
</evidence>
<dbReference type="PANTHER" id="PTHR30188:SF4">
    <property type="entry name" value="PROTEIN TRIGALACTOSYLDIACYLGLYCEROL 1, CHLOROPLASTIC"/>
    <property type="match status" value="1"/>
</dbReference>
<gene>
    <name evidence="9" type="ORF">HZF05_18550</name>
</gene>
<keyword evidence="7 8" id="KW-0472">Membrane</keyword>
<comment type="similarity">
    <text evidence="3 8">Belongs to the MlaE permease family.</text>
</comment>
<protein>
    <submittedName>
        <fullName evidence="9">ABC transporter permease</fullName>
    </submittedName>
</protein>
<evidence type="ECO:0000256" key="5">
    <source>
        <dbReference type="ARBA" id="ARBA00022692"/>
    </source>
</evidence>
<keyword evidence="4" id="KW-0813">Transport</keyword>
<keyword evidence="10" id="KW-1185">Reference proteome</keyword>
<feature type="transmembrane region" description="Helical" evidence="8">
    <location>
        <begin position="94"/>
        <end position="116"/>
    </location>
</feature>
<keyword evidence="8" id="KW-1003">Cell membrane</keyword>
<keyword evidence="6 8" id="KW-1133">Transmembrane helix</keyword>
<feature type="transmembrane region" description="Helical" evidence="8">
    <location>
        <begin position="155"/>
        <end position="180"/>
    </location>
</feature>
<keyword evidence="5 8" id="KW-0812">Transmembrane</keyword>
<evidence type="ECO:0000256" key="2">
    <source>
        <dbReference type="ARBA" id="ARBA00004141"/>
    </source>
</evidence>
<feature type="transmembrane region" description="Helical" evidence="8">
    <location>
        <begin position="12"/>
        <end position="39"/>
    </location>
</feature>
<dbReference type="GO" id="GO:0043190">
    <property type="term" value="C:ATP-binding cassette (ABC) transporter complex"/>
    <property type="evidence" value="ECO:0007669"/>
    <property type="project" value="InterPro"/>
</dbReference>
<dbReference type="GO" id="GO:0005548">
    <property type="term" value="F:phospholipid transporter activity"/>
    <property type="evidence" value="ECO:0007669"/>
    <property type="project" value="TreeGrafter"/>
</dbReference>
<proteinExistence type="inferred from homology"/>
<dbReference type="Pfam" id="PF02405">
    <property type="entry name" value="MlaE"/>
    <property type="match status" value="1"/>
</dbReference>
<dbReference type="NCBIfam" id="TIGR00056">
    <property type="entry name" value="MlaE family lipid ABC transporter permease subunit"/>
    <property type="match status" value="1"/>
</dbReference>
<name>A0A838LAN2_9SPHN</name>
<comment type="subcellular location">
    <subcellularLocation>
        <location evidence="8">Cell inner membrane</location>
        <topology evidence="8">Multi-pass membrane protein</topology>
    </subcellularLocation>
    <subcellularLocation>
        <location evidence="2">Membrane</location>
        <topology evidence="2">Multi-pass membrane protein</topology>
    </subcellularLocation>
</comment>
<evidence type="ECO:0000256" key="6">
    <source>
        <dbReference type="ARBA" id="ARBA00022989"/>
    </source>
</evidence>